<proteinExistence type="inferred from homology"/>
<evidence type="ECO:0000256" key="1">
    <source>
        <dbReference type="ARBA" id="ARBA00006484"/>
    </source>
</evidence>
<dbReference type="InterPro" id="IPR002347">
    <property type="entry name" value="SDR_fam"/>
</dbReference>
<organism evidence="3 4">
    <name type="scientific">Chelatococcus asaccharovorans</name>
    <dbReference type="NCBI Taxonomy" id="28210"/>
    <lineage>
        <taxon>Bacteria</taxon>
        <taxon>Pseudomonadati</taxon>
        <taxon>Pseudomonadota</taxon>
        <taxon>Alphaproteobacteria</taxon>
        <taxon>Hyphomicrobiales</taxon>
        <taxon>Chelatococcaceae</taxon>
        <taxon>Chelatococcus</taxon>
    </lineage>
</organism>
<dbReference type="PANTHER" id="PTHR42760">
    <property type="entry name" value="SHORT-CHAIN DEHYDROGENASES/REDUCTASES FAMILY MEMBER"/>
    <property type="match status" value="1"/>
</dbReference>
<name>A0A2V3U4J5_9HYPH</name>
<dbReference type="AlphaFoldDB" id="A0A2V3U4J5"/>
<keyword evidence="2" id="KW-0560">Oxidoreductase</keyword>
<reference evidence="3 4" key="1">
    <citation type="submission" date="2018-05" db="EMBL/GenBank/DDBJ databases">
        <title>Genomic Encyclopedia of Type Strains, Phase IV (KMG-IV): sequencing the most valuable type-strain genomes for metagenomic binning, comparative biology and taxonomic classification.</title>
        <authorList>
            <person name="Goeker M."/>
        </authorList>
    </citation>
    <scope>NUCLEOTIDE SEQUENCE [LARGE SCALE GENOMIC DNA]</scope>
    <source>
        <strain evidence="3 4">DSM 6462</strain>
    </source>
</reference>
<dbReference type="Proteomes" id="UP000248021">
    <property type="component" value="Unassembled WGS sequence"/>
</dbReference>
<evidence type="ECO:0000313" key="3">
    <source>
        <dbReference type="EMBL" id="PXW57198.1"/>
    </source>
</evidence>
<dbReference type="PRINTS" id="PR00080">
    <property type="entry name" value="SDRFAMILY"/>
</dbReference>
<dbReference type="RefSeq" id="WP_170147294.1">
    <property type="nucleotide sequence ID" value="NZ_JAHBRY010000001.1"/>
</dbReference>
<dbReference type="SUPFAM" id="SSF51735">
    <property type="entry name" value="NAD(P)-binding Rossmann-fold domains"/>
    <property type="match status" value="1"/>
</dbReference>
<comment type="caution">
    <text evidence="3">The sequence shown here is derived from an EMBL/GenBank/DDBJ whole genome shotgun (WGS) entry which is preliminary data.</text>
</comment>
<comment type="similarity">
    <text evidence="1">Belongs to the short-chain dehydrogenases/reductases (SDR) family.</text>
</comment>
<dbReference type="PANTHER" id="PTHR42760:SF133">
    <property type="entry name" value="3-OXOACYL-[ACYL-CARRIER-PROTEIN] REDUCTASE"/>
    <property type="match status" value="1"/>
</dbReference>
<dbReference type="InterPro" id="IPR036291">
    <property type="entry name" value="NAD(P)-bd_dom_sf"/>
</dbReference>
<accession>A0A2V3U4J5</accession>
<protein>
    <submittedName>
        <fullName evidence="3">Gluconate 5-dehydrogenase/3-oxoacyl-[acyl-carrier protein] reductase</fullName>
    </submittedName>
</protein>
<sequence>MHQDVAQLFDLSGQVALVTGGASKLGLDAADILAAAGCAVAVTSRDPEKAQRSAAAIADRYGVKTFGVGLDQSRFAPVRDAVAAVADWSGGRLDILVNNSGGGSGGSVARLFERDPDDIDALIRTNLTGVIYCCREAGRLMAERRSGRIISIASIAAYVGRDRAVYDRNGLAGQPVDYAAAKAGILGMTRDLAAYLAPMGITVNAISPGGFERPDMPLGFVADYSRLTALGRMGRDGFDLKGAILFLASPASGYVTGQDILVDGGFTLWK</sequence>
<dbReference type="GO" id="GO:0016616">
    <property type="term" value="F:oxidoreductase activity, acting on the CH-OH group of donors, NAD or NADP as acceptor"/>
    <property type="evidence" value="ECO:0007669"/>
    <property type="project" value="TreeGrafter"/>
</dbReference>
<keyword evidence="4" id="KW-1185">Reference proteome</keyword>
<dbReference type="Pfam" id="PF13561">
    <property type="entry name" value="adh_short_C2"/>
    <property type="match status" value="1"/>
</dbReference>
<gene>
    <name evidence="3" type="ORF">C7450_107238</name>
</gene>
<dbReference type="Gene3D" id="3.40.50.720">
    <property type="entry name" value="NAD(P)-binding Rossmann-like Domain"/>
    <property type="match status" value="1"/>
</dbReference>
<dbReference type="PRINTS" id="PR00081">
    <property type="entry name" value="GDHRDH"/>
</dbReference>
<dbReference type="EMBL" id="QJJK01000007">
    <property type="protein sequence ID" value="PXW57198.1"/>
    <property type="molecule type" value="Genomic_DNA"/>
</dbReference>
<evidence type="ECO:0000313" key="4">
    <source>
        <dbReference type="Proteomes" id="UP000248021"/>
    </source>
</evidence>
<evidence type="ECO:0000256" key="2">
    <source>
        <dbReference type="ARBA" id="ARBA00023002"/>
    </source>
</evidence>